<dbReference type="AlphaFoldDB" id="A0A7E4VV01"/>
<dbReference type="WBParaSite" id="Pan_g2729.t1">
    <property type="protein sequence ID" value="Pan_g2729.t1"/>
    <property type="gene ID" value="Pan_g2729"/>
</dbReference>
<organism evidence="2 3">
    <name type="scientific">Panagrellus redivivus</name>
    <name type="common">Microworm</name>
    <dbReference type="NCBI Taxonomy" id="6233"/>
    <lineage>
        <taxon>Eukaryota</taxon>
        <taxon>Metazoa</taxon>
        <taxon>Ecdysozoa</taxon>
        <taxon>Nematoda</taxon>
        <taxon>Chromadorea</taxon>
        <taxon>Rhabditida</taxon>
        <taxon>Tylenchina</taxon>
        <taxon>Panagrolaimomorpha</taxon>
        <taxon>Panagrolaimoidea</taxon>
        <taxon>Panagrolaimidae</taxon>
        <taxon>Panagrellus</taxon>
    </lineage>
</organism>
<evidence type="ECO:0000256" key="1">
    <source>
        <dbReference type="SAM" id="SignalP"/>
    </source>
</evidence>
<sequence length="210" mass="23144">MTPLRTTLSCILLAIVVNAAPVIETYREIEIPTDVDELEGIIDLGRLSNTELAALERALQSRIHAYEVERDRGYVEDAVPIALSENDLRHLVRDRRGGARQSAPAVPVLDDDGDVELVPVSRYEQPIVVFDEGSMPYEEAVDDVDGGFVDDEPEDVIVVPVAQPPPQPEVFVVSRPPSIGLSQEEIDELQLRQRLADLGNALGERAFRGL</sequence>
<name>A0A7E4VV01_PANRE</name>
<keyword evidence="2" id="KW-1185">Reference proteome</keyword>
<proteinExistence type="predicted"/>
<protein>
    <submittedName>
        <fullName evidence="3">Secreted protein</fullName>
    </submittedName>
</protein>
<reference evidence="3" key="2">
    <citation type="submission" date="2020-10" db="UniProtKB">
        <authorList>
            <consortium name="WormBaseParasite"/>
        </authorList>
    </citation>
    <scope>IDENTIFICATION</scope>
</reference>
<dbReference type="Proteomes" id="UP000492821">
    <property type="component" value="Unassembled WGS sequence"/>
</dbReference>
<evidence type="ECO:0000313" key="2">
    <source>
        <dbReference type="Proteomes" id="UP000492821"/>
    </source>
</evidence>
<accession>A0A7E4VV01</accession>
<keyword evidence="1" id="KW-0732">Signal</keyword>
<reference evidence="2" key="1">
    <citation type="journal article" date="2013" name="Genetics">
        <title>The draft genome and transcriptome of Panagrellus redivivus are shaped by the harsh demands of a free-living lifestyle.</title>
        <authorList>
            <person name="Srinivasan J."/>
            <person name="Dillman A.R."/>
            <person name="Macchietto M.G."/>
            <person name="Heikkinen L."/>
            <person name="Lakso M."/>
            <person name="Fracchia K.M."/>
            <person name="Antoshechkin I."/>
            <person name="Mortazavi A."/>
            <person name="Wong G."/>
            <person name="Sternberg P.W."/>
        </authorList>
    </citation>
    <scope>NUCLEOTIDE SEQUENCE [LARGE SCALE GENOMIC DNA]</scope>
    <source>
        <strain evidence="2">MT8872</strain>
    </source>
</reference>
<feature type="signal peptide" evidence="1">
    <location>
        <begin position="1"/>
        <end position="19"/>
    </location>
</feature>
<feature type="chain" id="PRO_5028969082" evidence="1">
    <location>
        <begin position="20"/>
        <end position="210"/>
    </location>
</feature>
<evidence type="ECO:0000313" key="3">
    <source>
        <dbReference type="WBParaSite" id="Pan_g2729.t1"/>
    </source>
</evidence>